<dbReference type="OrthoDB" id="8195614at2759"/>
<dbReference type="AlphaFoldDB" id="A0A226DBU1"/>
<feature type="signal peptide" evidence="3">
    <location>
        <begin position="1"/>
        <end position="22"/>
    </location>
</feature>
<keyword evidence="2" id="KW-1133">Transmembrane helix</keyword>
<evidence type="ECO:0000256" key="1">
    <source>
        <dbReference type="SAM" id="MobiDB-lite"/>
    </source>
</evidence>
<feature type="compositionally biased region" description="Basic residues" evidence="1">
    <location>
        <begin position="665"/>
        <end position="679"/>
    </location>
</feature>
<proteinExistence type="predicted"/>
<evidence type="ECO:0000256" key="2">
    <source>
        <dbReference type="SAM" id="Phobius"/>
    </source>
</evidence>
<reference evidence="4 5" key="1">
    <citation type="submission" date="2015-12" db="EMBL/GenBank/DDBJ databases">
        <title>The genome of Folsomia candida.</title>
        <authorList>
            <person name="Faddeeva A."/>
            <person name="Derks M.F."/>
            <person name="Anvar Y."/>
            <person name="Smit S."/>
            <person name="Van Straalen N."/>
            <person name="Roelofs D."/>
        </authorList>
    </citation>
    <scope>NUCLEOTIDE SEQUENCE [LARGE SCALE GENOMIC DNA]</scope>
    <source>
        <strain evidence="4 5">VU population</strain>
        <tissue evidence="4">Whole body</tissue>
    </source>
</reference>
<feature type="region of interest" description="Disordered" evidence="1">
    <location>
        <begin position="352"/>
        <end position="421"/>
    </location>
</feature>
<keyword evidence="2 4" id="KW-0812">Transmembrane</keyword>
<feature type="chain" id="PRO_5013098829" evidence="3">
    <location>
        <begin position="23"/>
        <end position="712"/>
    </location>
</feature>
<evidence type="ECO:0000313" key="4">
    <source>
        <dbReference type="EMBL" id="OXA42643.1"/>
    </source>
</evidence>
<feature type="compositionally biased region" description="Low complexity" evidence="1">
    <location>
        <begin position="352"/>
        <end position="364"/>
    </location>
</feature>
<dbReference type="EMBL" id="LNIX01000025">
    <property type="protein sequence ID" value="OXA42643.1"/>
    <property type="molecule type" value="Genomic_DNA"/>
</dbReference>
<gene>
    <name evidence="4" type="ORF">Fcan01_22649</name>
</gene>
<keyword evidence="5" id="KW-1185">Reference proteome</keyword>
<accession>A0A226DBU1</accession>
<comment type="caution">
    <text evidence="4">The sequence shown here is derived from an EMBL/GenBank/DDBJ whole genome shotgun (WGS) entry which is preliminary data.</text>
</comment>
<evidence type="ECO:0000313" key="5">
    <source>
        <dbReference type="Proteomes" id="UP000198287"/>
    </source>
</evidence>
<protein>
    <submittedName>
        <fullName evidence="4">Transmembrane protein fend</fullName>
    </submittedName>
</protein>
<name>A0A226DBU1_FOLCA</name>
<keyword evidence="2" id="KW-0472">Membrane</keyword>
<feature type="compositionally biased region" description="Low complexity" evidence="1">
    <location>
        <begin position="680"/>
        <end position="689"/>
    </location>
</feature>
<feature type="region of interest" description="Disordered" evidence="1">
    <location>
        <begin position="603"/>
        <end position="639"/>
    </location>
</feature>
<feature type="region of interest" description="Disordered" evidence="1">
    <location>
        <begin position="665"/>
        <end position="712"/>
    </location>
</feature>
<evidence type="ECO:0000256" key="3">
    <source>
        <dbReference type="SAM" id="SignalP"/>
    </source>
</evidence>
<dbReference type="Proteomes" id="UP000198287">
    <property type="component" value="Unassembled WGS sequence"/>
</dbReference>
<feature type="region of interest" description="Disordered" evidence="1">
    <location>
        <begin position="187"/>
        <end position="210"/>
    </location>
</feature>
<feature type="transmembrane region" description="Helical" evidence="2">
    <location>
        <begin position="554"/>
        <end position="580"/>
    </location>
</feature>
<feature type="compositionally biased region" description="Basic and acidic residues" evidence="1">
    <location>
        <begin position="396"/>
        <end position="405"/>
    </location>
</feature>
<organism evidence="4 5">
    <name type="scientific">Folsomia candida</name>
    <name type="common">Springtail</name>
    <dbReference type="NCBI Taxonomy" id="158441"/>
    <lineage>
        <taxon>Eukaryota</taxon>
        <taxon>Metazoa</taxon>
        <taxon>Ecdysozoa</taxon>
        <taxon>Arthropoda</taxon>
        <taxon>Hexapoda</taxon>
        <taxon>Collembola</taxon>
        <taxon>Entomobryomorpha</taxon>
        <taxon>Isotomoidea</taxon>
        <taxon>Isotomidae</taxon>
        <taxon>Proisotominae</taxon>
        <taxon>Folsomia</taxon>
    </lineage>
</organism>
<sequence>MWIRVLLCLSVFGGRGVMLAGGVPIQGSGVGGEDVGEVSSPLHVAQCRATCIQEAIKTPPLQLPHPFVTQQPQPTTNYTTLRDRWLSSRERDFDRDKEEDGKSGLDKVNLFSFSQSLVEQILYEREREKVDGERKTEIVLNGWFGGVTVPKEWNPSGQQQPECSQDSECLVCWRKCEELEMLVQWRSGNNNGNTQSSRQPVGGGEGDMDGESRIKATTTVTKSSKIVAAICSTSSCGSGCRVACSFYATSSASSPSPVAATRSSSVLILSPGKVTWPAASGEGPLVYVLIQQLPHLKWKQVTQTTQTWALLPKTLWDKLEFGVRSVRVLVVSSKGLVAIYHPVQTAGLEVTTTSSTTTTSTTITPQKTLGADGDDNDERAWSQMMKVDDNYPPPRESMDRSKVDNSDSADSEVEVVTMPEERGEPEDVWALRRLSLIHQKSLVIAELAWEDVKKAPEQEYLITWELDGGGLKGHLVTDSTTVSLSLWPDTLYHIQVELFEPNFEEGEQDESSSSSSSSFVGGSRSFPLSVDTSEASFPLLLVEKPSALLSRERLLTASTLVAVLVAAALTLGSLLLALSLRRLLRVPQHRGSFSLGKQLLDDTDDDGLVGDDKKTLRRLRGNQDEEKGHSQTYSHGPGVSVISSGGCDLLKGPTHLMPHYHLNKKKAPLHGPLSHHHHQQQQQQPQQGSWCKNGGNPPLPSEQVANWVHPNT</sequence>
<keyword evidence="3" id="KW-0732">Signal</keyword>
<feature type="compositionally biased region" description="Polar residues" evidence="1">
    <location>
        <begin position="187"/>
        <end position="199"/>
    </location>
</feature>